<feature type="compositionally biased region" description="Gly residues" evidence="6">
    <location>
        <begin position="36"/>
        <end position="48"/>
    </location>
</feature>
<gene>
    <name evidence="8" type="ORF">J0S82_014832</name>
</gene>
<feature type="domain" description="HSF-type DNA-binding" evidence="7">
    <location>
        <begin position="80"/>
        <end position="177"/>
    </location>
</feature>
<dbReference type="Proteomes" id="UP000700334">
    <property type="component" value="Unassembled WGS sequence"/>
</dbReference>
<dbReference type="GO" id="GO:0005634">
    <property type="term" value="C:nucleus"/>
    <property type="evidence" value="ECO:0007669"/>
    <property type="project" value="UniProtKB-SubCell"/>
</dbReference>
<feature type="region of interest" description="Disordered" evidence="6">
    <location>
        <begin position="172"/>
        <end position="273"/>
    </location>
</feature>
<dbReference type="PANTHER" id="PTHR10015:SF140">
    <property type="entry name" value="HEAT SHOCK TRANSCRIPTION FACTOR, X-LINKED MEMBER 3-RELATED"/>
    <property type="match status" value="1"/>
</dbReference>
<protein>
    <submittedName>
        <fullName evidence="8">Heat shock transcription factor, X-linked member 3</fullName>
    </submittedName>
</protein>
<evidence type="ECO:0000313" key="8">
    <source>
        <dbReference type="EMBL" id="KAG8525061.1"/>
    </source>
</evidence>
<dbReference type="OrthoDB" id="6418155at2759"/>
<accession>A0A8J6AVE7</accession>
<comment type="caution">
    <text evidence="8">The sequence shown here is derived from an EMBL/GenBank/DDBJ whole genome shotgun (WGS) entry which is preliminary data.</text>
</comment>
<reference evidence="8" key="1">
    <citation type="journal article" date="2021" name="Evol. Appl.">
        <title>The genome of the Pyrenean desman and the effects of bottlenecks and inbreeding on the genomic landscape of an endangered species.</title>
        <authorList>
            <person name="Escoda L."/>
            <person name="Castresana J."/>
        </authorList>
    </citation>
    <scope>NUCLEOTIDE SEQUENCE</scope>
    <source>
        <strain evidence="8">IBE-C5619</strain>
    </source>
</reference>
<keyword evidence="3" id="KW-0238">DNA-binding</keyword>
<feature type="compositionally biased region" description="Low complexity" evidence="6">
    <location>
        <begin position="219"/>
        <end position="229"/>
    </location>
</feature>
<evidence type="ECO:0000259" key="7">
    <source>
        <dbReference type="SMART" id="SM00415"/>
    </source>
</evidence>
<organism evidence="8 9">
    <name type="scientific">Galemys pyrenaicus</name>
    <name type="common">Iberian desman</name>
    <name type="synonym">Pyrenean desman</name>
    <dbReference type="NCBI Taxonomy" id="202257"/>
    <lineage>
        <taxon>Eukaryota</taxon>
        <taxon>Metazoa</taxon>
        <taxon>Chordata</taxon>
        <taxon>Craniata</taxon>
        <taxon>Vertebrata</taxon>
        <taxon>Euteleostomi</taxon>
        <taxon>Mammalia</taxon>
        <taxon>Eutheria</taxon>
        <taxon>Laurasiatheria</taxon>
        <taxon>Eulipotyphla</taxon>
        <taxon>Talpidae</taxon>
        <taxon>Galemys</taxon>
    </lineage>
</organism>
<sequence length="355" mass="38129">MANPSVGENPKAQLDLAVATELPAAGPSEASPEPEGGSGEAAGRGGDPTEGPDPGPQEDPQPRDPPAGAANPGEDVLGLPFPRRLWRVVEDNSLASVGWNEDGNTVVIHKGLFRTEVLQRSGPDRLFETDCFRSFVWQLRLHGFSKLRSPKHQESVMYRNCRFLRDKPELVDSIERRGGPRPAGYQGPRRAAPKRKRQEVPTRRSARLLHLNANKEAQQEAQQEAPAAQGPGGSPPARLSDTWPVGGVEGRPKGGRSPTEAGGPSGEGTSRNVTLVPQMPADQEGAGELPSSPPGFPERSSALSVYNICYSILLAALLVMAPHDDPEEAEEEQEQEGPSEDSCTLCEQFEENPSP</sequence>
<feature type="compositionally biased region" description="Acidic residues" evidence="6">
    <location>
        <begin position="325"/>
        <end position="339"/>
    </location>
</feature>
<dbReference type="GO" id="GO:0043565">
    <property type="term" value="F:sequence-specific DNA binding"/>
    <property type="evidence" value="ECO:0007669"/>
    <property type="project" value="InterPro"/>
</dbReference>
<dbReference type="InterPro" id="IPR036390">
    <property type="entry name" value="WH_DNA-bd_sf"/>
</dbReference>
<dbReference type="EMBL" id="JAGFMF010010314">
    <property type="protein sequence ID" value="KAG8525061.1"/>
    <property type="molecule type" value="Genomic_DNA"/>
</dbReference>
<evidence type="ECO:0000313" key="9">
    <source>
        <dbReference type="Proteomes" id="UP000700334"/>
    </source>
</evidence>
<dbReference type="Pfam" id="PF00447">
    <property type="entry name" value="HSF_DNA-bind"/>
    <property type="match status" value="1"/>
</dbReference>
<dbReference type="InterPro" id="IPR036388">
    <property type="entry name" value="WH-like_DNA-bd_sf"/>
</dbReference>
<dbReference type="AlphaFoldDB" id="A0A8J6AVE7"/>
<evidence type="ECO:0000256" key="5">
    <source>
        <dbReference type="RuleBase" id="RU004020"/>
    </source>
</evidence>
<evidence type="ECO:0000256" key="4">
    <source>
        <dbReference type="ARBA" id="ARBA00023242"/>
    </source>
</evidence>
<dbReference type="InterPro" id="IPR000232">
    <property type="entry name" value="HSF_DNA-bd"/>
</dbReference>
<dbReference type="SMART" id="SM00415">
    <property type="entry name" value="HSF"/>
    <property type="match status" value="1"/>
</dbReference>
<dbReference type="PANTHER" id="PTHR10015">
    <property type="entry name" value="HEAT SHOCK TRANSCRIPTION FACTOR"/>
    <property type="match status" value="1"/>
</dbReference>
<name>A0A8J6AVE7_GALPY</name>
<feature type="region of interest" description="Disordered" evidence="6">
    <location>
        <begin position="323"/>
        <end position="355"/>
    </location>
</feature>
<dbReference type="Gene3D" id="1.10.10.10">
    <property type="entry name" value="Winged helix-like DNA-binding domain superfamily/Winged helix DNA-binding domain"/>
    <property type="match status" value="1"/>
</dbReference>
<evidence type="ECO:0000256" key="3">
    <source>
        <dbReference type="ARBA" id="ARBA00023125"/>
    </source>
</evidence>
<keyword evidence="9" id="KW-1185">Reference proteome</keyword>
<evidence type="ECO:0000256" key="1">
    <source>
        <dbReference type="ARBA" id="ARBA00004123"/>
    </source>
</evidence>
<dbReference type="GO" id="GO:0003700">
    <property type="term" value="F:DNA-binding transcription factor activity"/>
    <property type="evidence" value="ECO:0007669"/>
    <property type="project" value="InterPro"/>
</dbReference>
<evidence type="ECO:0000256" key="2">
    <source>
        <dbReference type="ARBA" id="ARBA00006403"/>
    </source>
</evidence>
<dbReference type="SUPFAM" id="SSF46785">
    <property type="entry name" value="Winged helix' DNA-binding domain"/>
    <property type="match status" value="1"/>
</dbReference>
<feature type="compositionally biased region" description="Low complexity" evidence="6">
    <location>
        <begin position="23"/>
        <end position="35"/>
    </location>
</feature>
<keyword evidence="8" id="KW-0346">Stress response</keyword>
<comment type="subcellular location">
    <subcellularLocation>
        <location evidence="1">Nucleus</location>
    </subcellularLocation>
</comment>
<evidence type="ECO:0000256" key="6">
    <source>
        <dbReference type="SAM" id="MobiDB-lite"/>
    </source>
</evidence>
<feature type="compositionally biased region" description="Pro residues" evidence="6">
    <location>
        <begin position="51"/>
        <end position="65"/>
    </location>
</feature>
<feature type="region of interest" description="Disordered" evidence="6">
    <location>
        <begin position="1"/>
        <end position="76"/>
    </location>
</feature>
<keyword evidence="4" id="KW-0539">Nucleus</keyword>
<comment type="similarity">
    <text evidence="2 5">Belongs to the HSF family.</text>
</comment>
<proteinExistence type="inferred from homology"/>